<dbReference type="Pfam" id="PF03668">
    <property type="entry name" value="RapZ-like_N"/>
    <property type="match status" value="1"/>
</dbReference>
<dbReference type="OrthoDB" id="9784461at2"/>
<dbReference type="PIRSF" id="PIRSF005052">
    <property type="entry name" value="P-loopkin"/>
    <property type="match status" value="1"/>
</dbReference>
<feature type="binding site" evidence="4">
    <location>
        <begin position="74"/>
        <end position="77"/>
    </location>
    <ligand>
        <name>GTP</name>
        <dbReference type="ChEBI" id="CHEBI:37565"/>
    </ligand>
</feature>
<dbReference type="InterPro" id="IPR005337">
    <property type="entry name" value="RapZ-like"/>
</dbReference>
<evidence type="ECO:0000259" key="6">
    <source>
        <dbReference type="Pfam" id="PF22740"/>
    </source>
</evidence>
<dbReference type="HOGENOM" id="CLU_059558_0_0_11"/>
<dbReference type="PANTHER" id="PTHR30448:SF0">
    <property type="entry name" value="RNASE ADAPTER PROTEIN RAPZ"/>
    <property type="match status" value="1"/>
</dbReference>
<dbReference type="Pfam" id="PF22740">
    <property type="entry name" value="PapZ_C"/>
    <property type="match status" value="1"/>
</dbReference>
<sequence>MGADMNASFQQDDANDLVFVTGMSGAGRTEAMHSFEDLGYFCIDNLPASLIPNLLDTARGADGHMTRKLAVVCDARNKAFFADLQGELKKIADKGIPFRMVFLDAGDDKLVARYKASRRKHPLCEEGMTIAQGIAAERALLFDLRNAAHDVIDTTDMLPMQLRTRIRELFSENEEREGLAVTVYSFGFKHGAPLDADIVIDVRFLPNPYYDPALRSLTGLDVPVRDFVMYRDETVEFLKRWRELLDVVMPGYVKEGKQQLAIAVGCTGGQHRSVALAESTGDYLKTRGYRVSVTHRDLPLAESVRCALDETPDSKKDE</sequence>
<organism evidence="7 8">
    <name type="scientific">Slackia piriformis YIT 12062</name>
    <dbReference type="NCBI Taxonomy" id="742818"/>
    <lineage>
        <taxon>Bacteria</taxon>
        <taxon>Bacillati</taxon>
        <taxon>Actinomycetota</taxon>
        <taxon>Coriobacteriia</taxon>
        <taxon>Eggerthellales</taxon>
        <taxon>Eggerthellaceae</taxon>
        <taxon>Slackia</taxon>
    </lineage>
</organism>
<dbReference type="EMBL" id="ADMD01000002">
    <property type="protein sequence ID" value="EJZ84270.1"/>
    <property type="molecule type" value="Genomic_DNA"/>
</dbReference>
<name>K0ZA33_9ACTN</name>
<feature type="domain" description="RapZ C-terminal" evidence="6">
    <location>
        <begin position="180"/>
        <end position="298"/>
    </location>
</feature>
<accession>K0ZA33</accession>
<dbReference type="InterPro" id="IPR053931">
    <property type="entry name" value="RapZ_C"/>
</dbReference>
<dbReference type="InParanoid" id="K0ZA33"/>
<evidence type="ECO:0000259" key="5">
    <source>
        <dbReference type="Pfam" id="PF03668"/>
    </source>
</evidence>
<dbReference type="NCBIfam" id="NF003828">
    <property type="entry name" value="PRK05416.1"/>
    <property type="match status" value="1"/>
</dbReference>
<dbReference type="AlphaFoldDB" id="K0ZA33"/>
<dbReference type="GO" id="GO:0005525">
    <property type="term" value="F:GTP binding"/>
    <property type="evidence" value="ECO:0007669"/>
    <property type="project" value="UniProtKB-UniRule"/>
</dbReference>
<dbReference type="GO" id="GO:0005524">
    <property type="term" value="F:ATP binding"/>
    <property type="evidence" value="ECO:0007669"/>
    <property type="project" value="UniProtKB-UniRule"/>
</dbReference>
<dbReference type="RefSeq" id="WP_009138808.1">
    <property type="nucleotide sequence ID" value="NZ_JH815198.1"/>
</dbReference>
<reference evidence="7 8" key="1">
    <citation type="submission" date="2012-08" db="EMBL/GenBank/DDBJ databases">
        <title>The Genome Sequence of Slackia piriformis YIT 12062.</title>
        <authorList>
            <consortium name="The Broad Institute Genome Sequencing Platform"/>
            <person name="Earl A."/>
            <person name="Ward D."/>
            <person name="Feldgarden M."/>
            <person name="Gevers D."/>
            <person name="Morotomi M."/>
            <person name="Walker B."/>
            <person name="Young S.K."/>
            <person name="Zeng Q."/>
            <person name="Gargeya S."/>
            <person name="Fitzgerald M."/>
            <person name="Haas B."/>
            <person name="Abouelleil A."/>
            <person name="Alvarado L."/>
            <person name="Arachchi H.M."/>
            <person name="Berlin A.M."/>
            <person name="Chapman S.B."/>
            <person name="Goldberg J."/>
            <person name="Griggs A."/>
            <person name="Gujja S."/>
            <person name="Hansen M."/>
            <person name="Howarth C."/>
            <person name="Imamovic A."/>
            <person name="Larimer J."/>
            <person name="McCowen C."/>
            <person name="Montmayeur A."/>
            <person name="Murphy C."/>
            <person name="Neiman D."/>
            <person name="Pearson M."/>
            <person name="Priest M."/>
            <person name="Roberts A."/>
            <person name="Saif S."/>
            <person name="Shea T."/>
            <person name="Sisk P."/>
            <person name="Sykes S."/>
            <person name="Wortman J."/>
            <person name="Nusbaum C."/>
            <person name="Birren B."/>
        </authorList>
    </citation>
    <scope>NUCLEOTIDE SEQUENCE [LARGE SCALE GENOMIC DNA]</scope>
    <source>
        <strain evidence="7 8">YIT 12062</strain>
    </source>
</reference>
<dbReference type="HAMAP" id="MF_00636">
    <property type="entry name" value="RapZ_like"/>
    <property type="match status" value="1"/>
</dbReference>
<dbReference type="PATRIC" id="fig|742818.3.peg.629"/>
<dbReference type="FunCoup" id="K0ZA33">
    <property type="interactions" value="18"/>
</dbReference>
<keyword evidence="3 4" id="KW-0342">GTP-binding</keyword>
<evidence type="ECO:0000256" key="4">
    <source>
        <dbReference type="HAMAP-Rule" id="MF_00636"/>
    </source>
</evidence>
<dbReference type="SUPFAM" id="SSF52540">
    <property type="entry name" value="P-loop containing nucleoside triphosphate hydrolases"/>
    <property type="match status" value="1"/>
</dbReference>
<evidence type="ECO:0000256" key="2">
    <source>
        <dbReference type="ARBA" id="ARBA00022840"/>
    </source>
</evidence>
<keyword evidence="1 4" id="KW-0547">Nucleotide-binding</keyword>
<keyword evidence="2 4" id="KW-0067">ATP-binding</keyword>
<comment type="caution">
    <text evidence="7">The sequence shown here is derived from an EMBL/GenBank/DDBJ whole genome shotgun (WGS) entry which is preliminary data.</text>
</comment>
<dbReference type="Proteomes" id="UP000006069">
    <property type="component" value="Unassembled WGS sequence"/>
</dbReference>
<evidence type="ECO:0000313" key="8">
    <source>
        <dbReference type="Proteomes" id="UP000006069"/>
    </source>
</evidence>
<feature type="domain" description="RapZ-like N-terminal" evidence="5">
    <location>
        <begin position="16"/>
        <end position="173"/>
    </location>
</feature>
<dbReference type="eggNOG" id="COG1660">
    <property type="taxonomic scope" value="Bacteria"/>
</dbReference>
<proteinExistence type="inferred from homology"/>
<dbReference type="InterPro" id="IPR053930">
    <property type="entry name" value="RapZ-like_N"/>
</dbReference>
<dbReference type="Gene3D" id="3.40.50.300">
    <property type="entry name" value="P-loop containing nucleotide triphosphate hydrolases"/>
    <property type="match status" value="1"/>
</dbReference>
<evidence type="ECO:0000256" key="1">
    <source>
        <dbReference type="ARBA" id="ARBA00022741"/>
    </source>
</evidence>
<feature type="binding site" evidence="4">
    <location>
        <begin position="22"/>
        <end position="29"/>
    </location>
    <ligand>
        <name>ATP</name>
        <dbReference type="ChEBI" id="CHEBI:30616"/>
    </ligand>
</feature>
<evidence type="ECO:0000313" key="7">
    <source>
        <dbReference type="EMBL" id="EJZ84270.1"/>
    </source>
</evidence>
<gene>
    <name evidence="7" type="ORF">HMPREF9451_00579</name>
</gene>
<keyword evidence="8" id="KW-1185">Reference proteome</keyword>
<dbReference type="PANTHER" id="PTHR30448">
    <property type="entry name" value="RNASE ADAPTER PROTEIN RAPZ"/>
    <property type="match status" value="1"/>
</dbReference>
<evidence type="ECO:0000256" key="3">
    <source>
        <dbReference type="ARBA" id="ARBA00023134"/>
    </source>
</evidence>
<dbReference type="InterPro" id="IPR027417">
    <property type="entry name" value="P-loop_NTPase"/>
</dbReference>
<protein>
    <submittedName>
        <fullName evidence="7">Uncharacterized protein</fullName>
    </submittedName>
</protein>